<evidence type="ECO:0000256" key="5">
    <source>
        <dbReference type="ARBA" id="ARBA00038306"/>
    </source>
</evidence>
<dbReference type="InterPro" id="IPR027385">
    <property type="entry name" value="Beta-barrel_OMP"/>
</dbReference>
<evidence type="ECO:0000256" key="1">
    <source>
        <dbReference type="ARBA" id="ARBA00004442"/>
    </source>
</evidence>
<evidence type="ECO:0000256" key="6">
    <source>
        <dbReference type="SAM" id="SignalP"/>
    </source>
</evidence>
<protein>
    <submittedName>
        <fullName evidence="8">Porin family protein</fullName>
    </submittedName>
</protein>
<dbReference type="InterPro" id="IPR011250">
    <property type="entry name" value="OMP/PagP_B-barrel"/>
</dbReference>
<dbReference type="RefSeq" id="WP_148774990.1">
    <property type="nucleotide sequence ID" value="NZ_VSSS01000040.1"/>
</dbReference>
<dbReference type="Pfam" id="PF13505">
    <property type="entry name" value="OMP_b-brl"/>
    <property type="match status" value="1"/>
</dbReference>
<dbReference type="OrthoDB" id="8016903at2"/>
<evidence type="ECO:0000259" key="7">
    <source>
        <dbReference type="Pfam" id="PF13505"/>
    </source>
</evidence>
<dbReference type="EMBL" id="VSSS01000040">
    <property type="protein sequence ID" value="TYL92198.1"/>
    <property type="molecule type" value="Genomic_DNA"/>
</dbReference>
<evidence type="ECO:0000256" key="3">
    <source>
        <dbReference type="ARBA" id="ARBA00023136"/>
    </source>
</evidence>
<reference evidence="8 9" key="1">
    <citation type="submission" date="2019-08" db="EMBL/GenBank/DDBJ databases">
        <title>Bradyrhizobium hipponensis sp. nov., a rhizobium isolated from a Lupinus angustifolius root nodule in Tunisia.</title>
        <authorList>
            <person name="Off K."/>
            <person name="Rejili M."/>
            <person name="Mars M."/>
            <person name="Brachmann A."/>
            <person name="Marin M."/>
        </authorList>
    </citation>
    <scope>NUCLEOTIDE SEQUENCE [LARGE SCALE GENOMIC DNA]</scope>
    <source>
        <strain evidence="8 9">CTAW71</strain>
    </source>
</reference>
<dbReference type="PANTHER" id="PTHR34001">
    <property type="entry name" value="BLL7405 PROTEIN"/>
    <property type="match status" value="1"/>
</dbReference>
<keyword evidence="4" id="KW-0998">Cell outer membrane</keyword>
<gene>
    <name evidence="8" type="ORF">FXB40_25960</name>
</gene>
<comment type="similarity">
    <text evidence="5">Belongs to the Omp25/RopB family.</text>
</comment>
<evidence type="ECO:0000313" key="9">
    <source>
        <dbReference type="Proteomes" id="UP000324758"/>
    </source>
</evidence>
<evidence type="ECO:0000313" key="8">
    <source>
        <dbReference type="EMBL" id="TYL92198.1"/>
    </source>
</evidence>
<organism evidence="8 9">
    <name type="scientific">Bradyrhizobium rifense</name>
    <dbReference type="NCBI Taxonomy" id="515499"/>
    <lineage>
        <taxon>Bacteria</taxon>
        <taxon>Pseudomonadati</taxon>
        <taxon>Pseudomonadota</taxon>
        <taxon>Alphaproteobacteria</taxon>
        <taxon>Hyphomicrobiales</taxon>
        <taxon>Nitrobacteraceae</taxon>
        <taxon>Bradyrhizobium</taxon>
    </lineage>
</organism>
<dbReference type="AlphaFoldDB" id="A0A5D3K879"/>
<dbReference type="Proteomes" id="UP000324758">
    <property type="component" value="Unassembled WGS sequence"/>
</dbReference>
<dbReference type="InterPro" id="IPR051692">
    <property type="entry name" value="OMP-like"/>
</dbReference>
<name>A0A5D3K879_9BRAD</name>
<comment type="subcellular location">
    <subcellularLocation>
        <location evidence="1">Cell outer membrane</location>
    </subcellularLocation>
</comment>
<feature type="signal peptide" evidence="6">
    <location>
        <begin position="1"/>
        <end position="23"/>
    </location>
</feature>
<keyword evidence="3" id="KW-0472">Membrane</keyword>
<dbReference type="Gene3D" id="2.40.160.20">
    <property type="match status" value="1"/>
</dbReference>
<comment type="caution">
    <text evidence="8">The sequence shown here is derived from an EMBL/GenBank/DDBJ whole genome shotgun (WGS) entry which is preliminary data.</text>
</comment>
<sequence length="258" mass="27280">MNWKMIFALGAVSLATVATQANAADLAARPYTKAPPMIAAVYNWSGFYIGANGGYGTSRNCWNQTAGFAPGVNEGCHDATGAVAGGQIGYRWQSSAFVFGLEAQGDWADLSGRNTSTVFGVANRTHIDAFGLFTGQVGYAWNNALLYVKGGAAVTSNQYRGIGTGGLAGAEFDRANDTRWGGTVGVGFEYGFAQNWSVGLEYDHLFMGRHDVTLTANGVLAPAVPAGAFSRTDSIRQDVDLITARINYRFGGPVIAKY</sequence>
<accession>A0A5D3K879</accession>
<dbReference type="SUPFAM" id="SSF56925">
    <property type="entry name" value="OMPA-like"/>
    <property type="match status" value="1"/>
</dbReference>
<evidence type="ECO:0000256" key="2">
    <source>
        <dbReference type="ARBA" id="ARBA00022729"/>
    </source>
</evidence>
<keyword evidence="2 6" id="KW-0732">Signal</keyword>
<dbReference type="GO" id="GO:0009279">
    <property type="term" value="C:cell outer membrane"/>
    <property type="evidence" value="ECO:0007669"/>
    <property type="project" value="UniProtKB-SubCell"/>
</dbReference>
<dbReference type="PANTHER" id="PTHR34001:SF3">
    <property type="entry name" value="BLL7405 PROTEIN"/>
    <property type="match status" value="1"/>
</dbReference>
<proteinExistence type="inferred from homology"/>
<feature type="chain" id="PRO_5022745254" evidence="6">
    <location>
        <begin position="24"/>
        <end position="258"/>
    </location>
</feature>
<keyword evidence="9" id="KW-1185">Reference proteome</keyword>
<evidence type="ECO:0000256" key="4">
    <source>
        <dbReference type="ARBA" id="ARBA00023237"/>
    </source>
</evidence>
<feature type="domain" description="Outer membrane protein beta-barrel" evidence="7">
    <location>
        <begin position="36"/>
        <end position="206"/>
    </location>
</feature>